<dbReference type="Proteomes" id="UP000479710">
    <property type="component" value="Unassembled WGS sequence"/>
</dbReference>
<dbReference type="AlphaFoldDB" id="A0A6G1F8D1"/>
<protein>
    <submittedName>
        <fullName evidence="2">Uncharacterized protein</fullName>
    </submittedName>
</protein>
<comment type="caution">
    <text evidence="2">The sequence shown here is derived from an EMBL/GenBank/DDBJ whole genome shotgun (WGS) entry which is preliminary data.</text>
</comment>
<gene>
    <name evidence="2" type="ORF">E2562_016136</name>
</gene>
<keyword evidence="3" id="KW-1185">Reference proteome</keyword>
<sequence length="84" mass="9316">MSERVDHAEKSDRAPNGAFEFVIMAAGDDVKVSVVVKEMSVDGGELHRNKGRGDVRVSVVEEMSMDGSERHRNKERGEAQEGWT</sequence>
<proteinExistence type="predicted"/>
<dbReference type="EMBL" id="SPHZ02000001">
    <property type="protein sequence ID" value="KAF0933188.1"/>
    <property type="molecule type" value="Genomic_DNA"/>
</dbReference>
<organism evidence="2 3">
    <name type="scientific">Oryza meyeriana var. granulata</name>
    <dbReference type="NCBI Taxonomy" id="110450"/>
    <lineage>
        <taxon>Eukaryota</taxon>
        <taxon>Viridiplantae</taxon>
        <taxon>Streptophyta</taxon>
        <taxon>Embryophyta</taxon>
        <taxon>Tracheophyta</taxon>
        <taxon>Spermatophyta</taxon>
        <taxon>Magnoliopsida</taxon>
        <taxon>Liliopsida</taxon>
        <taxon>Poales</taxon>
        <taxon>Poaceae</taxon>
        <taxon>BOP clade</taxon>
        <taxon>Oryzoideae</taxon>
        <taxon>Oryzeae</taxon>
        <taxon>Oryzinae</taxon>
        <taxon>Oryza</taxon>
        <taxon>Oryza meyeriana</taxon>
    </lineage>
</organism>
<feature type="compositionally biased region" description="Basic and acidic residues" evidence="1">
    <location>
        <begin position="67"/>
        <end position="84"/>
    </location>
</feature>
<evidence type="ECO:0000313" key="2">
    <source>
        <dbReference type="EMBL" id="KAF0933188.1"/>
    </source>
</evidence>
<name>A0A6G1F8D1_9ORYZ</name>
<reference evidence="2 3" key="1">
    <citation type="submission" date="2019-11" db="EMBL/GenBank/DDBJ databases">
        <title>Whole genome sequence of Oryza granulata.</title>
        <authorList>
            <person name="Li W."/>
        </authorList>
    </citation>
    <scope>NUCLEOTIDE SEQUENCE [LARGE SCALE GENOMIC DNA]</scope>
    <source>
        <strain evidence="3">cv. Menghai</strain>
        <tissue evidence="2">Leaf</tissue>
    </source>
</reference>
<evidence type="ECO:0000313" key="3">
    <source>
        <dbReference type="Proteomes" id="UP000479710"/>
    </source>
</evidence>
<feature type="region of interest" description="Disordered" evidence="1">
    <location>
        <begin position="63"/>
        <end position="84"/>
    </location>
</feature>
<accession>A0A6G1F8D1</accession>
<evidence type="ECO:0000256" key="1">
    <source>
        <dbReference type="SAM" id="MobiDB-lite"/>
    </source>
</evidence>